<proteinExistence type="predicted"/>
<comment type="caution">
    <text evidence="2">The sequence shown here is derived from an EMBL/GenBank/DDBJ whole genome shotgun (WGS) entry which is preliminary data.</text>
</comment>
<feature type="compositionally biased region" description="Low complexity" evidence="1">
    <location>
        <begin position="100"/>
        <end position="118"/>
    </location>
</feature>
<feature type="region of interest" description="Disordered" evidence="1">
    <location>
        <begin position="1"/>
        <end position="58"/>
    </location>
</feature>
<evidence type="ECO:0000313" key="3">
    <source>
        <dbReference type="Proteomes" id="UP000184267"/>
    </source>
</evidence>
<dbReference type="Proteomes" id="UP000184267">
    <property type="component" value="Unassembled WGS sequence"/>
</dbReference>
<feature type="compositionally biased region" description="Pro residues" evidence="1">
    <location>
        <begin position="9"/>
        <end position="18"/>
    </location>
</feature>
<sequence>MSSQANPRTPTPPPPPSTQPRSTARMSPRPQSHLIGRRTSRTLGRTPNARHAPLQAHRDLGGWENLTLVDMNAAQQDDTGSITTSSTHDQSDRDAALTDGSQSGAAAGYSGAAGASGSHGNYDYAFMFGGQPREDESTPDGLDGYELSRSSRAASPSPITMVNPQQLMMPPHAHEQTQDPGVQEAANERRSNKRQRTEKDEDDDIDAAEAAYLDHQSAADAPPILGSPFSPPGERKQPVQYYLQPPPQPEIADGHQMALPPPYPTMPPQHVLQHQQAAGQFPPVPQPQTFNFASAPANTIEQQTEQPPNFEAIVHFLSQENNRLRMAIESLALQPARPLYPPHVADPMQPSINDAAAGYGNQQEGSRPVSLAPRQLNELAWAGERGEDRSPNASVHTGHQREASKMRQNDLLNAQRRWQEQTMVPMGPNRAPPPMATPATQFTLNSNEWRATAHDGEARQGGMQTRPAHTAPRVHGTPPAYHPMDIDGAGRSLAAAVS</sequence>
<feature type="compositionally biased region" description="Basic and acidic residues" evidence="1">
    <location>
        <begin position="186"/>
        <end position="199"/>
    </location>
</feature>
<feature type="non-terminal residue" evidence="2">
    <location>
        <position position="498"/>
    </location>
</feature>
<evidence type="ECO:0000256" key="1">
    <source>
        <dbReference type="SAM" id="MobiDB-lite"/>
    </source>
</evidence>
<protein>
    <submittedName>
        <fullName evidence="2">Uncharacterized protein</fullName>
    </submittedName>
</protein>
<feature type="compositionally biased region" description="Polar residues" evidence="1">
    <location>
        <begin position="73"/>
        <end position="88"/>
    </location>
</feature>
<dbReference type="EMBL" id="MNAD01000454">
    <property type="protein sequence ID" value="OJT12694.1"/>
    <property type="molecule type" value="Genomic_DNA"/>
</dbReference>
<gene>
    <name evidence="2" type="ORF">TRAPUB_10758</name>
</gene>
<feature type="region of interest" description="Disordered" evidence="1">
    <location>
        <begin position="383"/>
        <end position="406"/>
    </location>
</feature>
<evidence type="ECO:0000313" key="2">
    <source>
        <dbReference type="EMBL" id="OJT12694.1"/>
    </source>
</evidence>
<keyword evidence="3" id="KW-1185">Reference proteome</keyword>
<feature type="compositionally biased region" description="Low complexity" evidence="1">
    <location>
        <begin position="148"/>
        <end position="158"/>
    </location>
</feature>
<name>A0A1M2VYL2_TRAPU</name>
<organism evidence="2 3">
    <name type="scientific">Trametes pubescens</name>
    <name type="common">White-rot fungus</name>
    <dbReference type="NCBI Taxonomy" id="154538"/>
    <lineage>
        <taxon>Eukaryota</taxon>
        <taxon>Fungi</taxon>
        <taxon>Dikarya</taxon>
        <taxon>Basidiomycota</taxon>
        <taxon>Agaricomycotina</taxon>
        <taxon>Agaricomycetes</taxon>
        <taxon>Polyporales</taxon>
        <taxon>Polyporaceae</taxon>
        <taxon>Trametes</taxon>
    </lineage>
</organism>
<reference evidence="2 3" key="1">
    <citation type="submission" date="2016-10" db="EMBL/GenBank/DDBJ databases">
        <title>Genome sequence of the basidiomycete white-rot fungus Trametes pubescens.</title>
        <authorList>
            <person name="Makela M.R."/>
            <person name="Granchi Z."/>
            <person name="Peng M."/>
            <person name="De Vries R.P."/>
            <person name="Grigoriev I."/>
            <person name="Riley R."/>
            <person name="Hilden K."/>
        </authorList>
    </citation>
    <scope>NUCLEOTIDE SEQUENCE [LARGE SCALE GENOMIC DNA]</scope>
    <source>
        <strain evidence="2 3">FBCC735</strain>
    </source>
</reference>
<dbReference type="AlphaFoldDB" id="A0A1M2VYL2"/>
<accession>A0A1M2VYL2</accession>
<feature type="region of interest" description="Disordered" evidence="1">
    <location>
        <begin position="455"/>
        <end position="498"/>
    </location>
</feature>
<feature type="region of interest" description="Disordered" evidence="1">
    <location>
        <begin position="71"/>
        <end position="291"/>
    </location>
</feature>